<dbReference type="OrthoDB" id="3210173at2"/>
<evidence type="ECO:0000313" key="5">
    <source>
        <dbReference type="Proteomes" id="UP000321617"/>
    </source>
</evidence>
<dbReference type="Pfam" id="PF07228">
    <property type="entry name" value="SpoIIE"/>
    <property type="match status" value="1"/>
</dbReference>
<dbReference type="PANTHER" id="PTHR43156">
    <property type="entry name" value="STAGE II SPORULATION PROTEIN E-RELATED"/>
    <property type="match status" value="1"/>
</dbReference>
<evidence type="ECO:0000256" key="2">
    <source>
        <dbReference type="SAM" id="Phobius"/>
    </source>
</evidence>
<dbReference type="SMART" id="SM00331">
    <property type="entry name" value="PP2C_SIG"/>
    <property type="match status" value="1"/>
</dbReference>
<dbReference type="InterPro" id="IPR001932">
    <property type="entry name" value="PPM-type_phosphatase-like_dom"/>
</dbReference>
<keyword evidence="5" id="KW-1185">Reference proteome</keyword>
<dbReference type="PANTHER" id="PTHR43156:SF2">
    <property type="entry name" value="STAGE II SPORULATION PROTEIN E"/>
    <property type="match status" value="1"/>
</dbReference>
<dbReference type="EMBL" id="VLLL01000009">
    <property type="protein sequence ID" value="TWJ07949.1"/>
    <property type="molecule type" value="Genomic_DNA"/>
</dbReference>
<dbReference type="InterPro" id="IPR036457">
    <property type="entry name" value="PPM-type-like_dom_sf"/>
</dbReference>
<dbReference type="RefSeq" id="WP_147143359.1">
    <property type="nucleotide sequence ID" value="NZ_BAABIJ010000005.1"/>
</dbReference>
<proteinExistence type="predicted"/>
<feature type="transmembrane region" description="Helical" evidence="2">
    <location>
        <begin position="45"/>
        <end position="73"/>
    </location>
</feature>
<accession>A0A562UQQ7</accession>
<dbReference type="Gene3D" id="3.60.40.10">
    <property type="entry name" value="PPM-type phosphatase domain"/>
    <property type="match status" value="1"/>
</dbReference>
<name>A0A562UQQ7_9ACTN</name>
<comment type="caution">
    <text evidence="4">The sequence shown here is derived from an EMBL/GenBank/DDBJ whole genome shotgun (WGS) entry which is preliminary data.</text>
</comment>
<evidence type="ECO:0000256" key="1">
    <source>
        <dbReference type="ARBA" id="ARBA00022801"/>
    </source>
</evidence>
<dbReference type="SUPFAM" id="SSF81606">
    <property type="entry name" value="PP2C-like"/>
    <property type="match status" value="1"/>
</dbReference>
<protein>
    <submittedName>
        <fullName evidence="4">Stage II sporulation protein E</fullName>
    </submittedName>
</protein>
<reference evidence="4 5" key="1">
    <citation type="journal article" date="2013" name="Stand. Genomic Sci.">
        <title>Genomic Encyclopedia of Type Strains, Phase I: The one thousand microbial genomes (KMG-I) project.</title>
        <authorList>
            <person name="Kyrpides N.C."/>
            <person name="Woyke T."/>
            <person name="Eisen J.A."/>
            <person name="Garrity G."/>
            <person name="Lilburn T.G."/>
            <person name="Beck B.J."/>
            <person name="Whitman W.B."/>
            <person name="Hugenholtz P."/>
            <person name="Klenk H.P."/>
        </authorList>
    </citation>
    <scope>NUCLEOTIDE SEQUENCE [LARGE SCALE GENOMIC DNA]</scope>
    <source>
        <strain evidence="4 5">DSM 45044</strain>
    </source>
</reference>
<keyword evidence="1" id="KW-0378">Hydrolase</keyword>
<dbReference type="InterPro" id="IPR052016">
    <property type="entry name" value="Bact_Sigma-Reg"/>
</dbReference>
<keyword evidence="2" id="KW-0472">Membrane</keyword>
<keyword evidence="2" id="KW-1133">Transmembrane helix</keyword>
<sequence length="369" mass="40356">MLQLLKRTAMASPGDRAPAWLRWLPVLVLLGLLPAHLLTPDNVRLSFLIVAMPPLAALVNGPLFTSLLSLVAITEFVLFYLLADTPDGWHDTATDGLSTMFGIVVMSILMAWVRDRYNNRLVRVSTVARSAQLALLPHIPDAVGALRCAAWYRPAEQDTMVGGDMFDVQDTSYGVRVMVADVKGHGLGVVATVAALLGSFREGALDDSTLDGIGGRLERRMAWDNAGRDEWRTSFATSLLMEFPPGNREVRLTSFGHPTPLLLRRGRVRELVAPPGPPLGLAGQLRGGVTTVSARLQTDDVLLAYTDGVTEARDRQGTFYPLVERVTRRLADEPHVTAAQLVEFIDVDLDDFGARRRDDMAVLAIRVSP</sequence>
<gene>
    <name evidence="4" type="ORF">LX16_4732</name>
</gene>
<evidence type="ECO:0000313" key="4">
    <source>
        <dbReference type="EMBL" id="TWJ07949.1"/>
    </source>
</evidence>
<feature type="transmembrane region" description="Helical" evidence="2">
    <location>
        <begin position="20"/>
        <end position="38"/>
    </location>
</feature>
<feature type="domain" description="PPM-type phosphatase" evidence="3">
    <location>
        <begin position="146"/>
        <end position="367"/>
    </location>
</feature>
<dbReference type="GO" id="GO:0016791">
    <property type="term" value="F:phosphatase activity"/>
    <property type="evidence" value="ECO:0007669"/>
    <property type="project" value="TreeGrafter"/>
</dbReference>
<keyword evidence="2" id="KW-0812">Transmembrane</keyword>
<evidence type="ECO:0000259" key="3">
    <source>
        <dbReference type="SMART" id="SM00331"/>
    </source>
</evidence>
<dbReference type="AlphaFoldDB" id="A0A562UQQ7"/>
<organism evidence="4 5">
    <name type="scientific">Stackebrandtia albiflava</name>
    <dbReference type="NCBI Taxonomy" id="406432"/>
    <lineage>
        <taxon>Bacteria</taxon>
        <taxon>Bacillati</taxon>
        <taxon>Actinomycetota</taxon>
        <taxon>Actinomycetes</taxon>
        <taxon>Glycomycetales</taxon>
        <taxon>Glycomycetaceae</taxon>
        <taxon>Stackebrandtia</taxon>
    </lineage>
</organism>
<feature type="transmembrane region" description="Helical" evidence="2">
    <location>
        <begin position="93"/>
        <end position="113"/>
    </location>
</feature>
<dbReference type="Proteomes" id="UP000321617">
    <property type="component" value="Unassembled WGS sequence"/>
</dbReference>